<gene>
    <name evidence="3" type="ORF">CTI11_07810</name>
</gene>
<feature type="domain" description="OLD protein-like TOPRIM" evidence="2">
    <location>
        <begin position="375"/>
        <end position="441"/>
    </location>
</feature>
<protein>
    <submittedName>
        <fullName evidence="3">ATP-dependent endonuclease</fullName>
    </submittedName>
</protein>
<sequence>MYLAALNVKGFRRVEELNLRFRPGLNVLVGPNNVGKTAVVDGLRALLTTAEEGALRVDAYDLHASSGHAATEITFHYVFRDLTLDEEADFLPALKPMSTATGAPDKYEAHLWVRYSPNGTTGRIRPKRWCGDHEENSITTEMLEDLRAIYLPPLRDPASGLKPSRSSQLARLIDRLASDSEKKELVKLLKEFEEKLEVEKPVAKTQSAIETRHVAMLGSTLKQVLKIGLTPPEFQRLAARLALAVEGLDIEQNGLGYNNLIYMAVVLSELALNPDAAYKALIVEEPEAHLHPQLQVVLLDHLQAIEAPVQGQKPVQIFVTSHSPHFASAAKLDSLTCLYQGEGKTGAFFPREATFLPKKKEKLQRYLDVTRADLFFARRLILVEGAAERFLVDAMAAKMGIRLREHSVTILSTEGLNFDCFAPLFGSSAIPIRVAILTDADVPGYPAPGATPAMSAAAKAIAKLANTHIKAYFAARTLEYDLALLPTNQAQMLIALADIHPGIAADLKVKVDAATATDKPRELFRGMFDRGPTVGNVKKGEFAQALAAVIADPAVSFTTPTYIAEALAYVTAP</sequence>
<name>A0A2G7T8V1_9FLAO</name>
<comment type="caution">
    <text evidence="3">The sequence shown here is derived from an EMBL/GenBank/DDBJ whole genome shotgun (WGS) entry which is preliminary data.</text>
</comment>
<evidence type="ECO:0000259" key="2">
    <source>
        <dbReference type="Pfam" id="PF20469"/>
    </source>
</evidence>
<dbReference type="Pfam" id="PF20469">
    <property type="entry name" value="OLD-like_TOPRIM"/>
    <property type="match status" value="1"/>
</dbReference>
<reference evidence="3" key="1">
    <citation type="submission" date="2017-10" db="EMBL/GenBank/DDBJ databases">
        <title>Chryseobacterium sp. B5 is a hydrocarbonoclastic and plant growth promoting bacterium.</title>
        <authorList>
            <person name="Thijs S."/>
            <person name="Gkorezis P."/>
            <person name="Van Hamme J."/>
        </authorList>
    </citation>
    <scope>NUCLEOTIDE SEQUENCE</scope>
    <source>
        <strain evidence="3">B5</strain>
    </source>
</reference>
<dbReference type="PANTHER" id="PTHR43581">
    <property type="entry name" value="ATP/GTP PHOSPHATASE"/>
    <property type="match status" value="1"/>
</dbReference>
<dbReference type="Pfam" id="PF13175">
    <property type="entry name" value="AAA_15"/>
    <property type="match status" value="2"/>
</dbReference>
<keyword evidence="3" id="KW-0378">Hydrolase</keyword>
<evidence type="ECO:0000313" key="3">
    <source>
        <dbReference type="EMBL" id="PII36338.1"/>
    </source>
</evidence>
<keyword evidence="3" id="KW-0255">Endonuclease</keyword>
<dbReference type="SUPFAM" id="SSF52540">
    <property type="entry name" value="P-loop containing nucleoside triphosphate hydrolases"/>
    <property type="match status" value="1"/>
</dbReference>
<dbReference type="InterPro" id="IPR051396">
    <property type="entry name" value="Bact_Antivir_Def_Nuclease"/>
</dbReference>
<keyword evidence="3" id="KW-0540">Nuclease</keyword>
<feature type="domain" description="Endonuclease GajA/Old nuclease/RecF-like AAA" evidence="1">
    <location>
        <begin position="1"/>
        <end position="77"/>
    </location>
</feature>
<dbReference type="EMBL" id="PEKC01000020">
    <property type="protein sequence ID" value="PII36338.1"/>
    <property type="molecule type" value="Genomic_DNA"/>
</dbReference>
<dbReference type="GO" id="GO:0004519">
    <property type="term" value="F:endonuclease activity"/>
    <property type="evidence" value="ECO:0007669"/>
    <property type="project" value="UniProtKB-KW"/>
</dbReference>
<dbReference type="InterPro" id="IPR027417">
    <property type="entry name" value="P-loop_NTPase"/>
</dbReference>
<dbReference type="InterPro" id="IPR034139">
    <property type="entry name" value="TOPRIM_OLD"/>
</dbReference>
<proteinExistence type="predicted"/>
<dbReference type="Gene3D" id="3.40.50.300">
    <property type="entry name" value="P-loop containing nucleotide triphosphate hydrolases"/>
    <property type="match status" value="1"/>
</dbReference>
<feature type="domain" description="Endonuclease GajA/Old nuclease/RecF-like AAA" evidence="1">
    <location>
        <begin position="159"/>
        <end position="327"/>
    </location>
</feature>
<accession>A0A2G7T8V1</accession>
<dbReference type="InterPro" id="IPR041685">
    <property type="entry name" value="AAA_GajA/Old/RecF-like"/>
</dbReference>
<dbReference type="PANTHER" id="PTHR43581:SF4">
    <property type="entry name" value="ATP_GTP PHOSPHATASE"/>
    <property type="match status" value="1"/>
</dbReference>
<organism evidence="3">
    <name type="scientific">Chryseobacterium sp. B5</name>
    <dbReference type="NCBI Taxonomy" id="2050562"/>
    <lineage>
        <taxon>Bacteria</taxon>
        <taxon>Pseudomonadati</taxon>
        <taxon>Bacteroidota</taxon>
        <taxon>Flavobacteriia</taxon>
        <taxon>Flavobacteriales</taxon>
        <taxon>Weeksellaceae</taxon>
        <taxon>Chryseobacterium group</taxon>
        <taxon>Chryseobacterium</taxon>
    </lineage>
</organism>
<dbReference type="CDD" id="cd01026">
    <property type="entry name" value="TOPRIM_OLD"/>
    <property type="match status" value="1"/>
</dbReference>
<evidence type="ECO:0000259" key="1">
    <source>
        <dbReference type="Pfam" id="PF13175"/>
    </source>
</evidence>
<dbReference type="AlphaFoldDB" id="A0A2G7T8V1"/>